<dbReference type="InterPro" id="IPR050881">
    <property type="entry name" value="LL-DAP_aminotransferase"/>
</dbReference>
<name>A0A0M2UU21_9BACT</name>
<dbReference type="EMBL" id="LAQJ01000306">
    <property type="protein sequence ID" value="KKO17974.1"/>
    <property type="molecule type" value="Genomic_DNA"/>
</dbReference>
<comment type="caution">
    <text evidence="5">The sequence shown here is derived from an EMBL/GenBank/DDBJ whole genome shotgun (WGS) entry which is preliminary data.</text>
</comment>
<evidence type="ECO:0000256" key="1">
    <source>
        <dbReference type="ARBA" id="ARBA00001933"/>
    </source>
</evidence>
<dbReference type="Proteomes" id="UP000034954">
    <property type="component" value="Unassembled WGS sequence"/>
</dbReference>
<dbReference type="InterPro" id="IPR015422">
    <property type="entry name" value="PyrdxlP-dep_Trfase_small"/>
</dbReference>
<keyword evidence="6" id="KW-1185">Reference proteome</keyword>
<dbReference type="Gene3D" id="3.90.1150.10">
    <property type="entry name" value="Aspartate Aminotransferase, domain 1"/>
    <property type="match status" value="1"/>
</dbReference>
<keyword evidence="2 5" id="KW-0032">Aminotransferase</keyword>
<dbReference type="SUPFAM" id="SSF53383">
    <property type="entry name" value="PLP-dependent transferases"/>
    <property type="match status" value="1"/>
</dbReference>
<organism evidence="5 6">
    <name type="scientific">Candidatus Brocadia fulgida</name>
    <dbReference type="NCBI Taxonomy" id="380242"/>
    <lineage>
        <taxon>Bacteria</taxon>
        <taxon>Pseudomonadati</taxon>
        <taxon>Planctomycetota</taxon>
        <taxon>Candidatus Brocadiia</taxon>
        <taxon>Candidatus Brocadiales</taxon>
        <taxon>Candidatus Brocadiaceae</taxon>
        <taxon>Candidatus Brocadia</taxon>
    </lineage>
</organism>
<dbReference type="AlphaFoldDB" id="A0A0M2UU21"/>
<evidence type="ECO:0000313" key="5">
    <source>
        <dbReference type="EMBL" id="KKO17974.1"/>
    </source>
</evidence>
<comment type="cofactor">
    <cofactor evidence="1">
        <name>pyridoxal 5'-phosphate</name>
        <dbReference type="ChEBI" id="CHEBI:597326"/>
    </cofactor>
</comment>
<proteinExistence type="predicted"/>
<dbReference type="GO" id="GO:0030170">
    <property type="term" value="F:pyridoxal phosphate binding"/>
    <property type="evidence" value="ECO:0007669"/>
    <property type="project" value="InterPro"/>
</dbReference>
<dbReference type="InterPro" id="IPR004839">
    <property type="entry name" value="Aminotransferase_I/II_large"/>
</dbReference>
<dbReference type="PANTHER" id="PTHR42832">
    <property type="entry name" value="AMINO ACID AMINOTRANSFERASE"/>
    <property type="match status" value="1"/>
</dbReference>
<dbReference type="InterPro" id="IPR015424">
    <property type="entry name" value="PyrdxlP-dep_Trfase"/>
</dbReference>
<protein>
    <submittedName>
        <fullName evidence="5">Aminotransferase</fullName>
    </submittedName>
</protein>
<evidence type="ECO:0000256" key="3">
    <source>
        <dbReference type="ARBA" id="ARBA00022679"/>
    </source>
</evidence>
<feature type="domain" description="Aminotransferase class I/classII large" evidence="4">
    <location>
        <begin position="37"/>
        <end position="387"/>
    </location>
</feature>
<keyword evidence="3" id="KW-0808">Transferase</keyword>
<reference evidence="5 6" key="1">
    <citation type="journal article" date="2013" name="BMC Microbiol.">
        <title>Identification of the type II cytochrome c maturation pathway in anammox bacteria by comparative genomics.</title>
        <authorList>
            <person name="Ferousi C."/>
            <person name="Speth D.R."/>
            <person name="Reimann J."/>
            <person name="Op den Camp H.J."/>
            <person name="Allen J.W."/>
            <person name="Keltjens J.T."/>
            <person name="Jetten M.S."/>
        </authorList>
    </citation>
    <scope>NUCLEOTIDE SEQUENCE [LARGE SCALE GENOMIC DNA]</scope>
    <source>
        <strain evidence="5">RU1</strain>
    </source>
</reference>
<dbReference type="PANTHER" id="PTHR42832:SF1">
    <property type="entry name" value="GLUTAMATE-PYRUVATE AMINOTRANSFERASE ALAC"/>
    <property type="match status" value="1"/>
</dbReference>
<dbReference type="Gene3D" id="3.40.640.10">
    <property type="entry name" value="Type I PLP-dependent aspartate aminotransferase-like (Major domain)"/>
    <property type="match status" value="1"/>
</dbReference>
<evidence type="ECO:0000259" key="4">
    <source>
        <dbReference type="Pfam" id="PF00155"/>
    </source>
</evidence>
<dbReference type="GO" id="GO:0008483">
    <property type="term" value="F:transaminase activity"/>
    <property type="evidence" value="ECO:0007669"/>
    <property type="project" value="UniProtKB-KW"/>
</dbReference>
<dbReference type="Pfam" id="PF00155">
    <property type="entry name" value="Aminotran_1_2"/>
    <property type="match status" value="1"/>
</dbReference>
<accession>A0A0M2UU21</accession>
<dbReference type="InterPro" id="IPR015421">
    <property type="entry name" value="PyrdxlP-dep_Trfase_major"/>
</dbReference>
<dbReference type="CDD" id="cd00609">
    <property type="entry name" value="AAT_like"/>
    <property type="match status" value="1"/>
</dbReference>
<dbReference type="PATRIC" id="fig|380242.3.peg.4119"/>
<evidence type="ECO:0000313" key="6">
    <source>
        <dbReference type="Proteomes" id="UP000034954"/>
    </source>
</evidence>
<sequence length="398" mass="44786">MPEEFVINVAQRVKHLPPYLFGRLNALKYEKRRNNIDVIDLGMGNPNDPTPQPVIQKLCEAVQDPRNHRYTVSANGLFNLRREVAKYYERQFAVPLDPDEVVCTIGSKEGISHLCLGLLETGDTVVVPNPAFPIHIHAVNLAGAHVVSVPLTDDEQFLPNLINITKNLNPLPKIIILNFPHNPTAVTVELSFFEEIVPFARKHNIIIVHDFAYCGIAFDGYKPPSFLQVKGAKEVGVEFNTMSKSFNMAGWRLGFCVGNKEIVSTLAKVKGYYDYGIFQPVQIASIIALRECNKYTREQAQIYQDRRDVLCDGLNRIGWNVKKPKASMFVWAPIPEKWRSMGSVDFAYKLINEAEVAVAPGAAFGEQGEGYLRLAIVENELRLKQAIRQIDRALRGKN</sequence>
<evidence type="ECO:0000256" key="2">
    <source>
        <dbReference type="ARBA" id="ARBA00022576"/>
    </source>
</evidence>
<gene>
    <name evidence="5" type="ORF">BROFUL_03346</name>
</gene>